<dbReference type="HOGENOM" id="CLU_2440965_0_0_1"/>
<dbReference type="EMBL" id="AFNW01000098">
    <property type="protein sequence ID" value="EKJ75042.1"/>
    <property type="molecule type" value="Genomic_DNA"/>
</dbReference>
<gene>
    <name evidence="1" type="ORF">FPSE_04754</name>
</gene>
<dbReference type="GeneID" id="20363372"/>
<protein>
    <submittedName>
        <fullName evidence="1">Uncharacterized protein</fullName>
    </submittedName>
</protein>
<accession>K3VJW4</accession>
<dbReference type="RefSeq" id="XP_009256147.1">
    <property type="nucleotide sequence ID" value="XM_009257872.1"/>
</dbReference>
<evidence type="ECO:0000313" key="2">
    <source>
        <dbReference type="Proteomes" id="UP000007978"/>
    </source>
</evidence>
<organism evidence="1 2">
    <name type="scientific">Fusarium pseudograminearum (strain CS3096)</name>
    <name type="common">Wheat and barley crown-rot fungus</name>
    <dbReference type="NCBI Taxonomy" id="1028729"/>
    <lineage>
        <taxon>Eukaryota</taxon>
        <taxon>Fungi</taxon>
        <taxon>Dikarya</taxon>
        <taxon>Ascomycota</taxon>
        <taxon>Pezizomycotina</taxon>
        <taxon>Sordariomycetes</taxon>
        <taxon>Hypocreomycetidae</taxon>
        <taxon>Hypocreales</taxon>
        <taxon>Nectriaceae</taxon>
        <taxon>Fusarium</taxon>
    </lineage>
</organism>
<dbReference type="KEGG" id="fpu:FPSE_04754"/>
<dbReference type="AlphaFoldDB" id="K3VJW4"/>
<proteinExistence type="predicted"/>
<name>K3VJW4_FUSPC</name>
<sequence length="90" mass="9882">MTQAPGVCGASQSLCTTSFDLNCLPRYQASTLYSSTIFFSPSFLLNFTSYTSIVSTQPHSRYKMGPKVTPVESDQPVHSNIFLGHFPLAK</sequence>
<dbReference type="Proteomes" id="UP000007978">
    <property type="component" value="Chromosome 4"/>
</dbReference>
<reference evidence="1 2" key="1">
    <citation type="journal article" date="2012" name="PLoS Pathog.">
        <title>Comparative pathogenomics reveals horizontally acquired novel virulence genes in fungi infecting cereal hosts.</title>
        <authorList>
            <person name="Gardiner D.M."/>
            <person name="McDonald M.C."/>
            <person name="Covarelli L."/>
            <person name="Solomon P.S."/>
            <person name="Rusu A.G."/>
            <person name="Marshall M."/>
            <person name="Kazan K."/>
            <person name="Chakraborty S."/>
            <person name="McDonald B.A."/>
            <person name="Manners J.M."/>
        </authorList>
    </citation>
    <scope>NUCLEOTIDE SEQUENCE [LARGE SCALE GENOMIC DNA]</scope>
    <source>
        <strain evidence="1 2">CS3096</strain>
    </source>
</reference>
<evidence type="ECO:0000313" key="1">
    <source>
        <dbReference type="EMBL" id="EKJ75042.1"/>
    </source>
</evidence>
<comment type="caution">
    <text evidence="1">The sequence shown here is derived from an EMBL/GenBank/DDBJ whole genome shotgun (WGS) entry which is preliminary data.</text>
</comment>
<keyword evidence="2" id="KW-1185">Reference proteome</keyword>